<protein>
    <recommendedName>
        <fullName evidence="4">Hint domain-containing protein</fullName>
    </recommendedName>
</protein>
<feature type="chain" id="PRO_5025346716" description="Hint domain-containing protein" evidence="1">
    <location>
        <begin position="23"/>
        <end position="420"/>
    </location>
</feature>
<evidence type="ECO:0000313" key="2">
    <source>
        <dbReference type="EMBL" id="GFH20685.1"/>
    </source>
</evidence>
<keyword evidence="3" id="KW-1185">Reference proteome</keyword>
<name>A0A699ZFI7_HAELA</name>
<comment type="caution">
    <text evidence="2">The sequence shown here is derived from an EMBL/GenBank/DDBJ whole genome shotgun (WGS) entry which is preliminary data.</text>
</comment>
<organism evidence="2 3">
    <name type="scientific">Haematococcus lacustris</name>
    <name type="common">Green alga</name>
    <name type="synonym">Haematococcus pluvialis</name>
    <dbReference type="NCBI Taxonomy" id="44745"/>
    <lineage>
        <taxon>Eukaryota</taxon>
        <taxon>Viridiplantae</taxon>
        <taxon>Chlorophyta</taxon>
        <taxon>core chlorophytes</taxon>
        <taxon>Chlorophyceae</taxon>
        <taxon>CS clade</taxon>
        <taxon>Chlamydomonadales</taxon>
        <taxon>Haematococcaceae</taxon>
        <taxon>Haematococcus</taxon>
    </lineage>
</organism>
<accession>A0A699ZFI7</accession>
<reference evidence="2 3" key="1">
    <citation type="submission" date="2020-02" db="EMBL/GenBank/DDBJ databases">
        <title>Draft genome sequence of Haematococcus lacustris strain NIES-144.</title>
        <authorList>
            <person name="Morimoto D."/>
            <person name="Nakagawa S."/>
            <person name="Yoshida T."/>
            <person name="Sawayama S."/>
        </authorList>
    </citation>
    <scope>NUCLEOTIDE SEQUENCE [LARGE SCALE GENOMIC DNA]</scope>
    <source>
        <strain evidence="2 3">NIES-144</strain>
    </source>
</reference>
<dbReference type="Proteomes" id="UP000485058">
    <property type="component" value="Unassembled WGS sequence"/>
</dbReference>
<gene>
    <name evidence="2" type="ORF">HaLaN_17847</name>
</gene>
<dbReference type="Gene3D" id="2.170.16.10">
    <property type="entry name" value="Hedgehog/Intein (Hint) domain"/>
    <property type="match status" value="1"/>
</dbReference>
<evidence type="ECO:0000313" key="3">
    <source>
        <dbReference type="Proteomes" id="UP000485058"/>
    </source>
</evidence>
<dbReference type="AlphaFoldDB" id="A0A699ZFI7"/>
<keyword evidence="1" id="KW-0732">Signal</keyword>
<evidence type="ECO:0008006" key="4">
    <source>
        <dbReference type="Google" id="ProtNLM"/>
    </source>
</evidence>
<evidence type="ECO:0000256" key="1">
    <source>
        <dbReference type="SAM" id="SignalP"/>
    </source>
</evidence>
<dbReference type="EMBL" id="BLLF01001679">
    <property type="protein sequence ID" value="GFH20685.1"/>
    <property type="molecule type" value="Genomic_DNA"/>
</dbReference>
<feature type="signal peptide" evidence="1">
    <location>
        <begin position="1"/>
        <end position="22"/>
    </location>
</feature>
<proteinExistence type="predicted"/>
<sequence>MCSSLTTLPIAWFTAFMHFASYSCCPVKAVGEVSRESCAADLADASVTAAKGSSSWQDTALENLLIGDAVECLVPVGQGRVDAQGGRHNTAYQLDVCHVYYYSHAVRAVRPMVQLTYTRADGSNGSLEATPHHTFFVPDRPVALQRDSTAQPSLGPHPAHLQLPHFAAAGADPQPGSELLSGRAAEVVRPEALAGAAEPDQSQVLHVAGSWTTFRQVRVGDLVLLHDPLTSRLYTAVITHTASVERYGNLNPLLTKQGILVLEGAVVPCGTFTHNTLMYSAYEAVFLQHMAATGQATNTLMPNAHMEGAGAHAAARNMSLLWGGPEQVPWLRLLLANGCTQLGMRLGDAPQLSSMVALSQAVAGRQGPLDLARLRWLLGGLHAAAGYQPGQGYKGLSSSSQPFSLLDVIAAVVACGKVEM</sequence>